<dbReference type="AlphaFoldDB" id="A0A383CFS5"/>
<feature type="transmembrane region" description="Helical" evidence="1">
    <location>
        <begin position="6"/>
        <end position="22"/>
    </location>
</feature>
<evidence type="ECO:0000256" key="1">
    <source>
        <dbReference type="SAM" id="Phobius"/>
    </source>
</evidence>
<keyword evidence="1" id="KW-0812">Transmembrane</keyword>
<proteinExistence type="predicted"/>
<dbReference type="EMBL" id="UINC01208420">
    <property type="protein sequence ID" value="SVE30950.1"/>
    <property type="molecule type" value="Genomic_DNA"/>
</dbReference>
<keyword evidence="1" id="KW-0472">Membrane</keyword>
<protein>
    <submittedName>
        <fullName evidence="2">Uncharacterized protein</fullName>
    </submittedName>
</protein>
<keyword evidence="1" id="KW-1133">Transmembrane helix</keyword>
<evidence type="ECO:0000313" key="2">
    <source>
        <dbReference type="EMBL" id="SVE30950.1"/>
    </source>
</evidence>
<organism evidence="2">
    <name type="scientific">marine metagenome</name>
    <dbReference type="NCBI Taxonomy" id="408172"/>
    <lineage>
        <taxon>unclassified sequences</taxon>
        <taxon>metagenomes</taxon>
        <taxon>ecological metagenomes</taxon>
    </lineage>
</organism>
<gene>
    <name evidence="2" type="ORF">METZ01_LOCUS483804</name>
</gene>
<accession>A0A383CFS5</accession>
<sequence length="54" mass="6566">MIWLLYILIIIFIILFSLKILPRIREMIQPNPNDLRDLCPHCGEEIEKNRIKYL</sequence>
<name>A0A383CFS5_9ZZZZ</name>
<reference evidence="2" key="1">
    <citation type="submission" date="2018-05" db="EMBL/GenBank/DDBJ databases">
        <authorList>
            <person name="Lanie J.A."/>
            <person name="Ng W.-L."/>
            <person name="Kazmierczak K.M."/>
            <person name="Andrzejewski T.M."/>
            <person name="Davidsen T.M."/>
            <person name="Wayne K.J."/>
            <person name="Tettelin H."/>
            <person name="Glass J.I."/>
            <person name="Rusch D."/>
            <person name="Podicherti R."/>
            <person name="Tsui H.-C.T."/>
            <person name="Winkler M.E."/>
        </authorList>
    </citation>
    <scope>NUCLEOTIDE SEQUENCE</scope>
</reference>